<evidence type="ECO:0000256" key="1">
    <source>
        <dbReference type="ARBA" id="ARBA00006484"/>
    </source>
</evidence>
<comment type="caution">
    <text evidence="3">The sequence shown here is derived from an EMBL/GenBank/DDBJ whole genome shotgun (WGS) entry which is preliminary data.</text>
</comment>
<dbReference type="PANTHER" id="PTHR43180:SF61">
    <property type="entry name" value="SECOISOLARICIRESINOL DEHYDROGENASE"/>
    <property type="match status" value="1"/>
</dbReference>
<dbReference type="Gene3D" id="3.40.50.720">
    <property type="entry name" value="NAD(P)-binding Rossmann-like Domain"/>
    <property type="match status" value="1"/>
</dbReference>
<evidence type="ECO:0008006" key="5">
    <source>
        <dbReference type="Google" id="ProtNLM"/>
    </source>
</evidence>
<dbReference type="EMBL" id="JBJUIK010000003">
    <property type="protein sequence ID" value="KAL3532134.1"/>
    <property type="molecule type" value="Genomic_DNA"/>
</dbReference>
<protein>
    <recommendedName>
        <fullName evidence="5">Secoisolariciresinol dehydrogenase</fullName>
    </recommendedName>
</protein>
<accession>A0ABD3ALS8</accession>
<dbReference type="InterPro" id="IPR036291">
    <property type="entry name" value="NAD(P)-bd_dom_sf"/>
</dbReference>
<dbReference type="InterPro" id="IPR002347">
    <property type="entry name" value="SDR_fam"/>
</dbReference>
<evidence type="ECO:0000256" key="2">
    <source>
        <dbReference type="ARBA" id="ARBA00023002"/>
    </source>
</evidence>
<dbReference type="PRINTS" id="PR00081">
    <property type="entry name" value="GDHRDH"/>
</dbReference>
<dbReference type="Proteomes" id="UP001630127">
    <property type="component" value="Unassembled WGS sequence"/>
</dbReference>
<dbReference type="PANTHER" id="PTHR43180">
    <property type="entry name" value="3-OXOACYL-(ACYL-CARRIER-PROTEIN) REDUCTASE (AFU_ORTHOLOGUE AFUA_6G11210)"/>
    <property type="match status" value="1"/>
</dbReference>
<dbReference type="GO" id="GO:0016491">
    <property type="term" value="F:oxidoreductase activity"/>
    <property type="evidence" value="ECO:0007669"/>
    <property type="project" value="UniProtKB-KW"/>
</dbReference>
<evidence type="ECO:0000313" key="3">
    <source>
        <dbReference type="EMBL" id="KAL3532134.1"/>
    </source>
</evidence>
<evidence type="ECO:0000313" key="4">
    <source>
        <dbReference type="Proteomes" id="UP001630127"/>
    </source>
</evidence>
<organism evidence="3 4">
    <name type="scientific">Cinchona calisaya</name>
    <dbReference type="NCBI Taxonomy" id="153742"/>
    <lineage>
        <taxon>Eukaryota</taxon>
        <taxon>Viridiplantae</taxon>
        <taxon>Streptophyta</taxon>
        <taxon>Embryophyta</taxon>
        <taxon>Tracheophyta</taxon>
        <taxon>Spermatophyta</taxon>
        <taxon>Magnoliopsida</taxon>
        <taxon>eudicotyledons</taxon>
        <taxon>Gunneridae</taxon>
        <taxon>Pentapetalae</taxon>
        <taxon>asterids</taxon>
        <taxon>lamiids</taxon>
        <taxon>Gentianales</taxon>
        <taxon>Rubiaceae</taxon>
        <taxon>Cinchonoideae</taxon>
        <taxon>Cinchoneae</taxon>
        <taxon>Cinchona</taxon>
    </lineage>
</organism>
<keyword evidence="2" id="KW-0560">Oxidoreductase</keyword>
<sequence length="200" mass="21302">MFSNAGIPGNGSDRTVISTGHTDHENFRWVFDVNVFGAFLCAKHAARVMIPDKKGSIIITSSVCSVTFGDVPYAYAASKNAVVGLSKNLCVELGQYGIRVNCVSPFGVPTPMLRKALPMAKGNKFEGFISEMANLKEVIVGAEDVAEAAIYLGSDESKYISGVNLAVDGGYSTTNVALKVARLKWCSSPNNNGLKIPSKM</sequence>
<name>A0ABD3ALS8_9GENT</name>
<proteinExistence type="inferred from homology"/>
<comment type="similarity">
    <text evidence="1">Belongs to the short-chain dehydrogenases/reductases (SDR) family.</text>
</comment>
<reference evidence="3 4" key="1">
    <citation type="submission" date="2024-11" db="EMBL/GenBank/DDBJ databases">
        <title>A near-complete genome assembly of Cinchona calisaya.</title>
        <authorList>
            <person name="Lian D.C."/>
            <person name="Zhao X.W."/>
            <person name="Wei L."/>
        </authorList>
    </citation>
    <scope>NUCLEOTIDE SEQUENCE [LARGE SCALE GENOMIC DNA]</scope>
    <source>
        <tissue evidence="3">Nenye</tissue>
    </source>
</reference>
<dbReference type="AlphaFoldDB" id="A0ABD3ALS8"/>
<dbReference type="SUPFAM" id="SSF51735">
    <property type="entry name" value="NAD(P)-binding Rossmann-fold domains"/>
    <property type="match status" value="1"/>
</dbReference>
<dbReference type="Pfam" id="PF13561">
    <property type="entry name" value="adh_short_C2"/>
    <property type="match status" value="1"/>
</dbReference>
<gene>
    <name evidence="3" type="ORF">ACH5RR_005655</name>
</gene>
<keyword evidence="4" id="KW-1185">Reference proteome</keyword>